<dbReference type="NCBIfam" id="NF006049">
    <property type="entry name" value="PRK08195.1"/>
    <property type="match status" value="1"/>
</dbReference>
<dbReference type="InterPro" id="IPR050073">
    <property type="entry name" value="2-IPM_HCS-like"/>
</dbReference>
<dbReference type="EC" id="4.1.3.39" evidence="7 8"/>
<keyword evidence="11" id="KW-1185">Reference proteome</keyword>
<evidence type="ECO:0000256" key="7">
    <source>
        <dbReference type="HAMAP-Rule" id="MF_01656"/>
    </source>
</evidence>
<dbReference type="InterPro" id="IPR035685">
    <property type="entry name" value="DRE_TIM_HOA"/>
</dbReference>
<dbReference type="InterPro" id="IPR012425">
    <property type="entry name" value="DmpG_comm"/>
</dbReference>
<dbReference type="Gene3D" id="1.10.8.60">
    <property type="match status" value="1"/>
</dbReference>
<dbReference type="GO" id="GO:0008701">
    <property type="term" value="F:4-hydroxy-2-oxovalerate aldolase activity"/>
    <property type="evidence" value="ECO:0007669"/>
    <property type="project" value="UniProtKB-UniRule"/>
</dbReference>
<dbReference type="PANTHER" id="PTHR10277:SF9">
    <property type="entry name" value="2-ISOPROPYLMALATE SYNTHASE 1, CHLOROPLASTIC-RELATED"/>
    <property type="match status" value="1"/>
</dbReference>
<feature type="binding site" evidence="7">
    <location>
        <position position="181"/>
    </location>
    <ligand>
        <name>substrate</name>
    </ligand>
</feature>
<dbReference type="Gene3D" id="3.20.20.70">
    <property type="entry name" value="Aldolase class I"/>
    <property type="match status" value="1"/>
</dbReference>
<evidence type="ECO:0000256" key="2">
    <source>
        <dbReference type="ARBA" id="ARBA00022723"/>
    </source>
</evidence>
<dbReference type="Pfam" id="PF00682">
    <property type="entry name" value="HMGL-like"/>
    <property type="match status" value="1"/>
</dbReference>
<evidence type="ECO:0000313" key="10">
    <source>
        <dbReference type="EMBL" id="SDB81600.1"/>
    </source>
</evidence>
<feature type="binding site" evidence="7">
    <location>
        <position position="28"/>
    </location>
    <ligand>
        <name>Mn(2+)</name>
        <dbReference type="ChEBI" id="CHEBI:29035"/>
    </ligand>
</feature>
<dbReference type="SUPFAM" id="SSF51569">
    <property type="entry name" value="Aldolase"/>
    <property type="match status" value="1"/>
</dbReference>
<dbReference type="STRING" id="1577474.GA0111570_103311"/>
<accession>A0A1G6GI20</accession>
<dbReference type="Proteomes" id="UP000199086">
    <property type="component" value="Unassembled WGS sequence"/>
</dbReference>
<proteinExistence type="inferred from homology"/>
<dbReference type="GO" id="GO:0009098">
    <property type="term" value="P:L-leucine biosynthetic process"/>
    <property type="evidence" value="ECO:0007669"/>
    <property type="project" value="TreeGrafter"/>
</dbReference>
<sequence>MTSQTTPGKEPMTTQRPKLHLVDTTLRDGMSSVSHQFTTQNVADIARGLDAGGVELIEVAHGIGLGASSINYGFAAATDAEYVRAARDAAENADIAVLYVPGVATLPDLQKAIDAGIGTVRVAVHSTEADCAQQPIEWAKDKGLRVMSFLMMSHKLEAGPLAEQGAKLASYGADVVYVVDSAGYLVPSSIAARVAALRQAIPGDIGIHTHNNLGVAIGNVLAGVENGATWVDGSLRGLGASAGNAQTEVMAATLERAGWVTGADIWPLIDTAEHVLAPLMKDPQIIDETALLLGYAGVYSTFFHPTKRAAAKYGVPARDILLELGRRGIIGGQEDMIVDVAAELAGRALPDQAGSRLQKATVGVAR</sequence>
<keyword evidence="2 7" id="KW-0479">Metal-binding</keyword>
<feature type="binding site" evidence="7">
    <location>
        <position position="208"/>
    </location>
    <ligand>
        <name>substrate</name>
    </ligand>
</feature>
<keyword evidence="3 7" id="KW-0058">Aromatic hydrocarbons catabolism</keyword>
<dbReference type="Pfam" id="PF07836">
    <property type="entry name" value="DmpG_comm"/>
    <property type="match status" value="1"/>
</dbReference>
<protein>
    <recommendedName>
        <fullName evidence="7 8">4-hydroxy-2-oxovalerate aldolase</fullName>
        <shortName evidence="7">HOA</shortName>
        <ecNumber evidence="7 8">4.1.3.39</ecNumber>
    </recommendedName>
    <alternativeName>
        <fullName evidence="7">4-hydroxy-2-keto-pentanoic acid aldolase</fullName>
    </alternativeName>
    <alternativeName>
        <fullName evidence="7">4-hydroxy-2-oxopentanoate aldolase</fullName>
    </alternativeName>
</protein>
<dbReference type="SUPFAM" id="SSF89000">
    <property type="entry name" value="post-HMGL domain-like"/>
    <property type="match status" value="1"/>
</dbReference>
<evidence type="ECO:0000256" key="3">
    <source>
        <dbReference type="ARBA" id="ARBA00022797"/>
    </source>
</evidence>
<dbReference type="CDD" id="cd07943">
    <property type="entry name" value="DRE_TIM_HOA"/>
    <property type="match status" value="1"/>
</dbReference>
<dbReference type="PROSITE" id="PS50991">
    <property type="entry name" value="PYR_CT"/>
    <property type="match status" value="1"/>
</dbReference>
<dbReference type="AlphaFoldDB" id="A0A1G6GI20"/>
<comment type="caution">
    <text evidence="7">Lacks conserved residue(s) required for the propagation of feature annotation.</text>
</comment>
<evidence type="ECO:0000313" key="11">
    <source>
        <dbReference type="Proteomes" id="UP000199086"/>
    </source>
</evidence>
<dbReference type="PANTHER" id="PTHR10277">
    <property type="entry name" value="HOMOCITRATE SYNTHASE-RELATED"/>
    <property type="match status" value="1"/>
</dbReference>
<feature type="binding site" evidence="7">
    <location>
        <position position="208"/>
    </location>
    <ligand>
        <name>Mn(2+)</name>
        <dbReference type="ChEBI" id="CHEBI:29035"/>
    </ligand>
</feature>
<feature type="site" description="Transition state stabilizer" evidence="7">
    <location>
        <position position="27"/>
    </location>
</feature>
<dbReference type="NCBIfam" id="TIGR03217">
    <property type="entry name" value="4OH_2_O_val_ald"/>
    <property type="match status" value="1"/>
</dbReference>
<name>A0A1G6GI20_9ACTN</name>
<organism evidence="10 11">
    <name type="scientific">Raineyella antarctica</name>
    <dbReference type="NCBI Taxonomy" id="1577474"/>
    <lineage>
        <taxon>Bacteria</taxon>
        <taxon>Bacillati</taxon>
        <taxon>Actinomycetota</taxon>
        <taxon>Actinomycetes</taxon>
        <taxon>Propionibacteriales</taxon>
        <taxon>Propionibacteriaceae</taxon>
        <taxon>Raineyella</taxon>
    </lineage>
</organism>
<gene>
    <name evidence="10" type="ORF">GA0111570_103311</name>
</gene>
<evidence type="ECO:0000259" key="9">
    <source>
        <dbReference type="PROSITE" id="PS50991"/>
    </source>
</evidence>
<evidence type="ECO:0000256" key="6">
    <source>
        <dbReference type="ARBA" id="ARBA00023518"/>
    </source>
</evidence>
<comment type="catalytic activity">
    <reaction evidence="7">
        <text>(S)-4-hydroxy-2-oxopentanoate = acetaldehyde + pyruvate</text>
        <dbReference type="Rhea" id="RHEA:22624"/>
        <dbReference type="ChEBI" id="CHEBI:15343"/>
        <dbReference type="ChEBI" id="CHEBI:15361"/>
        <dbReference type="ChEBI" id="CHEBI:73143"/>
        <dbReference type="EC" id="4.1.3.39"/>
    </reaction>
</comment>
<evidence type="ECO:0000256" key="1">
    <source>
        <dbReference type="ARBA" id="ARBA00008944"/>
    </source>
</evidence>
<dbReference type="InterPro" id="IPR017629">
    <property type="entry name" value="4OH_2_O-val_aldolase"/>
</dbReference>
<feature type="binding site" evidence="7">
    <location>
        <begin position="27"/>
        <end position="28"/>
    </location>
    <ligand>
        <name>substrate</name>
    </ligand>
</feature>
<dbReference type="InterPro" id="IPR013785">
    <property type="entry name" value="Aldolase_TIM"/>
</dbReference>
<evidence type="ECO:0000256" key="5">
    <source>
        <dbReference type="ARBA" id="ARBA00023239"/>
    </source>
</evidence>
<reference evidence="10 11" key="1">
    <citation type="submission" date="2016-06" db="EMBL/GenBank/DDBJ databases">
        <authorList>
            <person name="Olsen C.W."/>
            <person name="Carey S."/>
            <person name="Hinshaw L."/>
            <person name="Karasin A.I."/>
        </authorList>
    </citation>
    <scope>NUCLEOTIDE SEQUENCE [LARGE SCALE GENOMIC DNA]</scope>
    <source>
        <strain evidence="10 11">LZ-22</strain>
    </source>
</reference>
<feature type="binding site" evidence="7">
    <location>
        <position position="210"/>
    </location>
    <ligand>
        <name>Mn(2+)</name>
        <dbReference type="ChEBI" id="CHEBI:29035"/>
    </ligand>
</feature>
<comment type="similarity">
    <text evidence="1 7">Belongs to the 4-hydroxy-2-oxovalerate aldolase family.</text>
</comment>
<feature type="domain" description="Pyruvate carboxyltransferase" evidence="9">
    <location>
        <begin position="19"/>
        <end position="269"/>
    </location>
</feature>
<evidence type="ECO:0000256" key="8">
    <source>
        <dbReference type="NCBIfam" id="TIGR03217"/>
    </source>
</evidence>
<dbReference type="RefSeq" id="WP_217634047.1">
    <property type="nucleotide sequence ID" value="NZ_FMYF01000003.1"/>
</dbReference>
<evidence type="ECO:0000256" key="4">
    <source>
        <dbReference type="ARBA" id="ARBA00023211"/>
    </source>
</evidence>
<dbReference type="InterPro" id="IPR000891">
    <property type="entry name" value="PYR_CT"/>
</dbReference>
<feature type="binding site" evidence="7">
    <location>
        <position position="299"/>
    </location>
    <ligand>
        <name>substrate</name>
    </ligand>
</feature>
<dbReference type="EMBL" id="FMYF01000003">
    <property type="protein sequence ID" value="SDB81600.1"/>
    <property type="molecule type" value="Genomic_DNA"/>
</dbReference>
<keyword evidence="4 7" id="KW-0464">Manganese</keyword>
<dbReference type="HAMAP" id="MF_01656">
    <property type="entry name" value="HOA"/>
    <property type="match status" value="1"/>
</dbReference>
<keyword evidence="5 7" id="KW-0456">Lyase</keyword>
<dbReference type="GO" id="GO:0003852">
    <property type="term" value="F:2-isopropylmalate synthase activity"/>
    <property type="evidence" value="ECO:0007669"/>
    <property type="project" value="TreeGrafter"/>
</dbReference>
<dbReference type="GO" id="GO:0030145">
    <property type="term" value="F:manganese ion binding"/>
    <property type="evidence" value="ECO:0007669"/>
    <property type="project" value="UniProtKB-UniRule"/>
</dbReference>
<comment type="catalytic activity">
    <reaction evidence="6">
        <text>(S)-4-hydroxy-2-oxohexanoate = propanal + pyruvate</text>
        <dbReference type="Rhea" id="RHEA:36003"/>
        <dbReference type="ChEBI" id="CHEBI:15361"/>
        <dbReference type="ChEBI" id="CHEBI:17153"/>
        <dbReference type="ChEBI" id="CHEBI:73142"/>
        <dbReference type="EC" id="4.1.3.43"/>
    </reaction>
    <physiologicalReaction direction="left-to-right" evidence="6">
        <dbReference type="Rhea" id="RHEA:36004"/>
    </physiologicalReaction>
</comment>